<evidence type="ECO:0000256" key="1">
    <source>
        <dbReference type="ARBA" id="ARBA00004442"/>
    </source>
</evidence>
<sequence length="511" mass="56380">MMPLRRCSFSLMLLLPLLPGLLPPAVADTFMAALDTTLPEHSPQAPPTRQPAPGQPPVQTLKMADEATVPSLPALLARALAYDAGLESQRLRARAQGKEVPKAWAALLPRLDVTYARSYTDSDNYYSEGGSVSCSNNPRTGALIGGEDLEMRCRGYSADTRRQLTLSQTLFSLEQFRQVQKADAQRDAAVLQVAVAERDLALETAEAYMNALFASRHIALLDGKRTALTLQVTQAQRAYELGIGDRIDLLAARARRDQSEADRVAARNDYDDALSTLTRLTGTIPDFTRFSLNALTDVEFADAPALATLTPLIADNPEVQLAQLQGRIAAAEHDVRQAGYAPEVSLSLSWSDQNSDDPYQDRTDRRVALQAQMNLFQGGYTLADTRQGELLARASRFEAQDARRRALEQLTTRHRRISSDISRLKALRRAIYSSTLYLDAADKGAALGLRDLVDVLDARAEVFQQRIHFMEAFRQLVMDHLHLQAAMGRLNTRALGEVMVLIGDVVEAPRK</sequence>
<proteinExistence type="inferred from homology"/>
<evidence type="ECO:0000256" key="8">
    <source>
        <dbReference type="SAM" id="MobiDB-lite"/>
    </source>
</evidence>
<protein>
    <submittedName>
        <fullName evidence="10">TolC family protein</fullName>
    </submittedName>
</protein>
<keyword evidence="11" id="KW-1185">Reference proteome</keyword>
<evidence type="ECO:0000256" key="3">
    <source>
        <dbReference type="ARBA" id="ARBA00022448"/>
    </source>
</evidence>
<evidence type="ECO:0000256" key="6">
    <source>
        <dbReference type="ARBA" id="ARBA00023136"/>
    </source>
</evidence>
<dbReference type="SUPFAM" id="SSF56954">
    <property type="entry name" value="Outer membrane efflux proteins (OEP)"/>
    <property type="match status" value="1"/>
</dbReference>
<keyword evidence="3" id="KW-0813">Transport</keyword>
<accession>A0AA41ZE07</accession>
<dbReference type="GO" id="GO:0015288">
    <property type="term" value="F:porin activity"/>
    <property type="evidence" value="ECO:0007669"/>
    <property type="project" value="TreeGrafter"/>
</dbReference>
<dbReference type="GO" id="GO:1990281">
    <property type="term" value="C:efflux pump complex"/>
    <property type="evidence" value="ECO:0007669"/>
    <property type="project" value="TreeGrafter"/>
</dbReference>
<keyword evidence="9" id="KW-0732">Signal</keyword>
<comment type="subcellular location">
    <subcellularLocation>
        <location evidence="1">Cell outer membrane</location>
    </subcellularLocation>
</comment>
<keyword evidence="4" id="KW-1134">Transmembrane beta strand</keyword>
<dbReference type="Proteomes" id="UP001165678">
    <property type="component" value="Unassembled WGS sequence"/>
</dbReference>
<reference evidence="10" key="1">
    <citation type="submission" date="2022-11" db="EMBL/GenBank/DDBJ databases">
        <title>Larsenimonas rhizosphaerae sp. nov., isolated from a tidal mudflat.</title>
        <authorList>
            <person name="Lee S.D."/>
            <person name="Kim I.S."/>
        </authorList>
    </citation>
    <scope>NUCLEOTIDE SEQUENCE</scope>
    <source>
        <strain evidence="10">GH2-1</strain>
    </source>
</reference>
<evidence type="ECO:0000256" key="9">
    <source>
        <dbReference type="SAM" id="SignalP"/>
    </source>
</evidence>
<comment type="similarity">
    <text evidence="2">Belongs to the outer membrane factor (OMF) (TC 1.B.17) family.</text>
</comment>
<dbReference type="GO" id="GO:0009279">
    <property type="term" value="C:cell outer membrane"/>
    <property type="evidence" value="ECO:0007669"/>
    <property type="project" value="UniProtKB-SubCell"/>
</dbReference>
<dbReference type="PANTHER" id="PTHR30026:SF20">
    <property type="entry name" value="OUTER MEMBRANE PROTEIN TOLC"/>
    <property type="match status" value="1"/>
</dbReference>
<comment type="caution">
    <text evidence="10">The sequence shown here is derived from an EMBL/GenBank/DDBJ whole genome shotgun (WGS) entry which is preliminary data.</text>
</comment>
<name>A0AA41ZE07_9GAMM</name>
<evidence type="ECO:0000313" key="11">
    <source>
        <dbReference type="Proteomes" id="UP001165678"/>
    </source>
</evidence>
<dbReference type="Pfam" id="PF02321">
    <property type="entry name" value="OEP"/>
    <property type="match status" value="2"/>
</dbReference>
<feature type="compositionally biased region" description="Pro residues" evidence="8">
    <location>
        <begin position="44"/>
        <end position="56"/>
    </location>
</feature>
<dbReference type="PANTHER" id="PTHR30026">
    <property type="entry name" value="OUTER MEMBRANE PROTEIN TOLC"/>
    <property type="match status" value="1"/>
</dbReference>
<evidence type="ECO:0000313" key="10">
    <source>
        <dbReference type="EMBL" id="MCX2522745.1"/>
    </source>
</evidence>
<feature type="chain" id="PRO_5041358494" evidence="9">
    <location>
        <begin position="28"/>
        <end position="511"/>
    </location>
</feature>
<dbReference type="Gene3D" id="1.20.1600.10">
    <property type="entry name" value="Outer membrane efflux proteins (OEP)"/>
    <property type="match status" value="1"/>
</dbReference>
<evidence type="ECO:0000256" key="5">
    <source>
        <dbReference type="ARBA" id="ARBA00022692"/>
    </source>
</evidence>
<dbReference type="GO" id="GO:0015562">
    <property type="term" value="F:efflux transmembrane transporter activity"/>
    <property type="evidence" value="ECO:0007669"/>
    <property type="project" value="InterPro"/>
</dbReference>
<dbReference type="AlphaFoldDB" id="A0AA41ZE07"/>
<organism evidence="10 11">
    <name type="scientific">Larsenimonas rhizosphaerae</name>
    <dbReference type="NCBI Taxonomy" id="2944682"/>
    <lineage>
        <taxon>Bacteria</taxon>
        <taxon>Pseudomonadati</taxon>
        <taxon>Pseudomonadota</taxon>
        <taxon>Gammaproteobacteria</taxon>
        <taxon>Oceanospirillales</taxon>
        <taxon>Halomonadaceae</taxon>
        <taxon>Larsenimonas</taxon>
    </lineage>
</organism>
<keyword evidence="6" id="KW-0472">Membrane</keyword>
<keyword evidence="7" id="KW-0998">Cell outer membrane</keyword>
<evidence type="ECO:0000256" key="7">
    <source>
        <dbReference type="ARBA" id="ARBA00023237"/>
    </source>
</evidence>
<dbReference type="EMBL" id="JAPIVE010000001">
    <property type="protein sequence ID" value="MCX2522745.1"/>
    <property type="molecule type" value="Genomic_DNA"/>
</dbReference>
<evidence type="ECO:0000256" key="2">
    <source>
        <dbReference type="ARBA" id="ARBA00007613"/>
    </source>
</evidence>
<gene>
    <name evidence="10" type="ORF">OQ287_00635</name>
</gene>
<feature type="region of interest" description="Disordered" evidence="8">
    <location>
        <begin position="38"/>
        <end position="57"/>
    </location>
</feature>
<evidence type="ECO:0000256" key="4">
    <source>
        <dbReference type="ARBA" id="ARBA00022452"/>
    </source>
</evidence>
<dbReference type="InterPro" id="IPR051906">
    <property type="entry name" value="TolC-like"/>
</dbReference>
<dbReference type="InterPro" id="IPR003423">
    <property type="entry name" value="OMP_efflux"/>
</dbReference>
<feature type="signal peptide" evidence="9">
    <location>
        <begin position="1"/>
        <end position="27"/>
    </location>
</feature>
<dbReference type="RefSeq" id="WP_265895233.1">
    <property type="nucleotide sequence ID" value="NZ_JAPIVE010000001.1"/>
</dbReference>
<keyword evidence="5" id="KW-0812">Transmembrane</keyword>